<gene>
    <name evidence="1" type="ORF">GALL_253630</name>
</gene>
<accession>A0A1J5RKQ9</accession>
<name>A0A1J5RKQ9_9ZZZZ</name>
<dbReference type="AlphaFoldDB" id="A0A1J5RKQ9"/>
<proteinExistence type="predicted"/>
<reference evidence="1" key="1">
    <citation type="submission" date="2016-10" db="EMBL/GenBank/DDBJ databases">
        <title>Sequence of Gallionella enrichment culture.</title>
        <authorList>
            <person name="Poehlein A."/>
            <person name="Muehling M."/>
            <person name="Daniel R."/>
        </authorList>
    </citation>
    <scope>NUCLEOTIDE SEQUENCE</scope>
</reference>
<protein>
    <submittedName>
        <fullName evidence="1">Uncharacterized protein</fullName>
    </submittedName>
</protein>
<sequence>MTGVEGGTGACRLEFCGEWFDVSPTQPFVVGREGALGLDDNPYLHRRFLEVVLVDGMWWLRNVGSRLSATITEPSGGMQAWLTPGGRLPLVFGTTVVVFTAGPTTYQLGLETAHATFASTQFLSGSETGTTTVGHVVLTLTQRALIVALSEPLLRSPGSTTTQIPSSAAAAARLGWALTRFNRKLDNVCDKLDRVGVGGLRGGPSRLATQRRARLVEYAVTARLVTSADLGLLDNPPSAAGES</sequence>
<organism evidence="1">
    <name type="scientific">mine drainage metagenome</name>
    <dbReference type="NCBI Taxonomy" id="410659"/>
    <lineage>
        <taxon>unclassified sequences</taxon>
        <taxon>metagenomes</taxon>
        <taxon>ecological metagenomes</taxon>
    </lineage>
</organism>
<comment type="caution">
    <text evidence="1">The sequence shown here is derived from an EMBL/GenBank/DDBJ whole genome shotgun (WGS) entry which is preliminary data.</text>
</comment>
<dbReference type="EMBL" id="MLJW01000225">
    <property type="protein sequence ID" value="OIQ92692.1"/>
    <property type="molecule type" value="Genomic_DNA"/>
</dbReference>
<evidence type="ECO:0000313" key="1">
    <source>
        <dbReference type="EMBL" id="OIQ92692.1"/>
    </source>
</evidence>